<feature type="compositionally biased region" description="Basic residues" evidence="1">
    <location>
        <begin position="286"/>
        <end position="300"/>
    </location>
</feature>
<keyword evidence="3" id="KW-1185">Reference proteome</keyword>
<name>A0ABQ5S0C5_9CHLO</name>
<feature type="region of interest" description="Disordered" evidence="1">
    <location>
        <begin position="78"/>
        <end position="108"/>
    </location>
</feature>
<feature type="region of interest" description="Disordered" evidence="1">
    <location>
        <begin position="35"/>
        <end position="66"/>
    </location>
</feature>
<evidence type="ECO:0000313" key="3">
    <source>
        <dbReference type="Proteomes" id="UP001165090"/>
    </source>
</evidence>
<accession>A0ABQ5S0C5</accession>
<sequence length="348" mass="33015">ARVGSVAGGSAAIAAAAAAAVASIAHGASRGNLLSEVPTGSVGDDDGVSTPHTGGGSPHTRGYSRSHSQFQTNLRAVSGDLSIGSGGGGAAAATTATAPPPSRSISNGFTGLLHKLLHNRSTKGQSPASSDVSMAYEDGSTSMRSGGGRLDQQLLMQQLSGGPQSLRRKSVTVGAARSNVALMVPGSTSLRLSHPSNALIPDMETAAAGPPFGGGGGGGGTTGQVTVAAMRLASISAGASLAAAARLASVSAGALTSTGAPGAGGGAAAIAAATAPGGGNGGLPGHLHHHHHHLHSHHGVPRGGGAAGGGAGAGGGGGVNNTRDLLANGTVYHGQHPLGPGVVNLGFG</sequence>
<comment type="caution">
    <text evidence="2">The sequence shown here is derived from an EMBL/GenBank/DDBJ whole genome shotgun (WGS) entry which is preliminary data.</text>
</comment>
<feature type="compositionally biased region" description="Gly residues" evidence="1">
    <location>
        <begin position="301"/>
        <end position="317"/>
    </location>
</feature>
<gene>
    <name evidence="2" type="ORF">VaNZ11_006217</name>
</gene>
<evidence type="ECO:0000256" key="1">
    <source>
        <dbReference type="SAM" id="MobiDB-lite"/>
    </source>
</evidence>
<organism evidence="2 3">
    <name type="scientific">Volvox africanus</name>
    <dbReference type="NCBI Taxonomy" id="51714"/>
    <lineage>
        <taxon>Eukaryota</taxon>
        <taxon>Viridiplantae</taxon>
        <taxon>Chlorophyta</taxon>
        <taxon>core chlorophytes</taxon>
        <taxon>Chlorophyceae</taxon>
        <taxon>CS clade</taxon>
        <taxon>Chlamydomonadales</taxon>
        <taxon>Volvocaceae</taxon>
        <taxon>Volvox</taxon>
    </lineage>
</organism>
<feature type="non-terminal residue" evidence="2">
    <location>
        <position position="1"/>
    </location>
</feature>
<reference evidence="2 3" key="1">
    <citation type="journal article" date="2023" name="IScience">
        <title>Expanded male sex-determining region conserved during the evolution of homothallism in the green alga Volvox.</title>
        <authorList>
            <person name="Yamamoto K."/>
            <person name="Matsuzaki R."/>
            <person name="Mahakham W."/>
            <person name="Heman W."/>
            <person name="Sekimoto H."/>
            <person name="Kawachi M."/>
            <person name="Minakuchi Y."/>
            <person name="Toyoda A."/>
            <person name="Nozaki H."/>
        </authorList>
    </citation>
    <scope>NUCLEOTIDE SEQUENCE [LARGE SCALE GENOMIC DNA]</scope>
    <source>
        <strain evidence="2 3">NIES-4468</strain>
    </source>
</reference>
<dbReference type="EMBL" id="BSDZ01000015">
    <property type="protein sequence ID" value="GLI63310.1"/>
    <property type="molecule type" value="Genomic_DNA"/>
</dbReference>
<feature type="region of interest" description="Disordered" evidence="1">
    <location>
        <begin position="279"/>
        <end position="317"/>
    </location>
</feature>
<evidence type="ECO:0000313" key="2">
    <source>
        <dbReference type="EMBL" id="GLI63310.1"/>
    </source>
</evidence>
<dbReference type="Proteomes" id="UP001165090">
    <property type="component" value="Unassembled WGS sequence"/>
</dbReference>
<proteinExistence type="predicted"/>
<protein>
    <submittedName>
        <fullName evidence="2">Uncharacterized protein</fullName>
    </submittedName>
</protein>